<organism evidence="1 2">
    <name type="scientific">Clostridium cibarium</name>
    <dbReference type="NCBI Taxonomy" id="2762247"/>
    <lineage>
        <taxon>Bacteria</taxon>
        <taxon>Bacillati</taxon>
        <taxon>Bacillota</taxon>
        <taxon>Clostridia</taxon>
        <taxon>Eubacteriales</taxon>
        <taxon>Clostridiaceae</taxon>
        <taxon>Clostridium</taxon>
    </lineage>
</organism>
<accession>A0ABR8PTI0</accession>
<evidence type="ECO:0008006" key="3">
    <source>
        <dbReference type="Google" id="ProtNLM"/>
    </source>
</evidence>
<name>A0ABR8PTI0_9CLOT</name>
<dbReference type="PROSITE" id="PS51257">
    <property type="entry name" value="PROKAR_LIPOPROTEIN"/>
    <property type="match status" value="1"/>
</dbReference>
<sequence>MRKTNIIGMLILFLLIITGCSLKNNNKLEYKYNGENDNWKIEYKTSKNKEQYERILKFTYKGDLADLKSSEVLKYSYKTDINHGSGEIELGDDINTKSFQHSISGEGSNIVKEDSVIVTIAVDQKIETIDLK</sequence>
<evidence type="ECO:0000313" key="2">
    <source>
        <dbReference type="Proteomes" id="UP000627781"/>
    </source>
</evidence>
<reference evidence="1 2" key="1">
    <citation type="submission" date="2020-08" db="EMBL/GenBank/DDBJ databases">
        <title>A Genomic Blueprint of the Chicken Gut Microbiome.</title>
        <authorList>
            <person name="Gilroy R."/>
            <person name="Ravi A."/>
            <person name="Getino M."/>
            <person name="Pursley I."/>
            <person name="Horton D.L."/>
            <person name="Alikhan N.-F."/>
            <person name="Baker D."/>
            <person name="Gharbi K."/>
            <person name="Hall N."/>
            <person name="Watson M."/>
            <person name="Adriaenssens E.M."/>
            <person name="Foster-Nyarko E."/>
            <person name="Jarju S."/>
            <person name="Secka A."/>
            <person name="Antonio M."/>
            <person name="Oren A."/>
            <person name="Chaudhuri R."/>
            <person name="La Ragione R.M."/>
            <person name="Hildebrand F."/>
            <person name="Pallen M.J."/>
        </authorList>
    </citation>
    <scope>NUCLEOTIDE SEQUENCE [LARGE SCALE GENOMIC DNA]</scope>
    <source>
        <strain evidence="1 2">Sa3CVN1</strain>
    </source>
</reference>
<evidence type="ECO:0000313" key="1">
    <source>
        <dbReference type="EMBL" id="MBD7911474.1"/>
    </source>
</evidence>
<proteinExistence type="predicted"/>
<comment type="caution">
    <text evidence="1">The sequence shown here is derived from an EMBL/GenBank/DDBJ whole genome shotgun (WGS) entry which is preliminary data.</text>
</comment>
<dbReference type="Proteomes" id="UP000627781">
    <property type="component" value="Unassembled WGS sequence"/>
</dbReference>
<protein>
    <recommendedName>
        <fullName evidence="3">Lipoprotein</fullName>
    </recommendedName>
</protein>
<dbReference type="EMBL" id="JACSRA010000011">
    <property type="protein sequence ID" value="MBD7911474.1"/>
    <property type="molecule type" value="Genomic_DNA"/>
</dbReference>
<gene>
    <name evidence="1" type="ORF">H9661_08910</name>
</gene>
<keyword evidence="2" id="KW-1185">Reference proteome</keyword>
<dbReference type="RefSeq" id="WP_191768355.1">
    <property type="nucleotide sequence ID" value="NZ_JACSRA010000011.1"/>
</dbReference>